<feature type="chain" id="PRO_5033066650" description="non-specific serine/threonine protein kinase" evidence="20">
    <location>
        <begin position="21"/>
        <end position="937"/>
    </location>
</feature>
<dbReference type="InterPro" id="IPR050647">
    <property type="entry name" value="Plant_LRR-RLKs"/>
</dbReference>
<keyword evidence="9 20" id="KW-0732">Signal</keyword>
<keyword evidence="4" id="KW-1003">Cell membrane</keyword>
<dbReference type="Gene3D" id="3.80.10.10">
    <property type="entry name" value="Ribonuclease Inhibitor"/>
    <property type="match status" value="3"/>
</dbReference>
<feature type="binding site" evidence="18">
    <location>
        <position position="658"/>
    </location>
    <ligand>
        <name>ATP</name>
        <dbReference type="ChEBI" id="CHEBI:30616"/>
    </ligand>
</feature>
<dbReference type="SMART" id="SM00220">
    <property type="entry name" value="S_TKc"/>
    <property type="match status" value="1"/>
</dbReference>
<dbReference type="PANTHER" id="PTHR48056:SF41">
    <property type="entry name" value="RECEPTOR-LIKE PROTEIN KINASE HAIKU2"/>
    <property type="match status" value="1"/>
</dbReference>
<dbReference type="GO" id="GO:0033612">
    <property type="term" value="F:receptor serine/threonine kinase binding"/>
    <property type="evidence" value="ECO:0007669"/>
    <property type="project" value="TreeGrafter"/>
</dbReference>
<dbReference type="FunFam" id="1.10.510.10:FF:001424">
    <property type="entry name" value="Protein kinase superfamily protein"/>
    <property type="match status" value="1"/>
</dbReference>
<dbReference type="InterPro" id="IPR001611">
    <property type="entry name" value="Leu-rich_rpt"/>
</dbReference>
<keyword evidence="7" id="KW-0808">Transferase</keyword>
<dbReference type="PROSITE" id="PS50011">
    <property type="entry name" value="PROTEIN_KINASE_DOM"/>
    <property type="match status" value="1"/>
</dbReference>
<evidence type="ECO:0000256" key="2">
    <source>
        <dbReference type="ARBA" id="ARBA00008684"/>
    </source>
</evidence>
<dbReference type="PROSITE" id="PS00107">
    <property type="entry name" value="PROTEIN_KINASE_ATP"/>
    <property type="match status" value="1"/>
</dbReference>
<gene>
    <name evidence="22" type="ORF">HPP92_018803</name>
</gene>
<keyword evidence="11 18" id="KW-0547">Nucleotide-binding</keyword>
<feature type="region of interest" description="Disordered" evidence="19">
    <location>
        <begin position="913"/>
        <end position="937"/>
    </location>
</feature>
<evidence type="ECO:0000256" key="18">
    <source>
        <dbReference type="PROSITE-ProRule" id="PRU10141"/>
    </source>
</evidence>
<comment type="subcellular location">
    <subcellularLocation>
        <location evidence="1">Cell membrane</location>
        <topology evidence="1">Single-pass type I membrane protein</topology>
    </subcellularLocation>
</comment>
<organism evidence="22 23">
    <name type="scientific">Vanilla planifolia</name>
    <name type="common">Vanilla</name>
    <dbReference type="NCBI Taxonomy" id="51239"/>
    <lineage>
        <taxon>Eukaryota</taxon>
        <taxon>Viridiplantae</taxon>
        <taxon>Streptophyta</taxon>
        <taxon>Embryophyta</taxon>
        <taxon>Tracheophyta</taxon>
        <taxon>Spermatophyta</taxon>
        <taxon>Magnoliopsida</taxon>
        <taxon>Liliopsida</taxon>
        <taxon>Asparagales</taxon>
        <taxon>Orchidaceae</taxon>
        <taxon>Vanilloideae</taxon>
        <taxon>Vanilleae</taxon>
        <taxon>Vanilla</taxon>
    </lineage>
</organism>
<dbReference type="SUPFAM" id="SSF56112">
    <property type="entry name" value="Protein kinase-like (PK-like)"/>
    <property type="match status" value="1"/>
</dbReference>
<comment type="caution">
    <text evidence="22">The sequence shown here is derived from an EMBL/GenBank/DDBJ whole genome shotgun (WGS) entry which is preliminary data.</text>
</comment>
<evidence type="ECO:0000313" key="23">
    <source>
        <dbReference type="Proteomes" id="UP000636800"/>
    </source>
</evidence>
<dbReference type="Pfam" id="PF00069">
    <property type="entry name" value="Pkinase"/>
    <property type="match status" value="1"/>
</dbReference>
<comment type="similarity">
    <text evidence="2">Belongs to the protein kinase superfamily. Ser/Thr protein kinase family.</text>
</comment>
<evidence type="ECO:0000256" key="4">
    <source>
        <dbReference type="ARBA" id="ARBA00022475"/>
    </source>
</evidence>
<evidence type="ECO:0000256" key="11">
    <source>
        <dbReference type="ARBA" id="ARBA00022741"/>
    </source>
</evidence>
<keyword evidence="12" id="KW-0418">Kinase</keyword>
<keyword evidence="10" id="KW-0677">Repeat</keyword>
<evidence type="ECO:0000256" key="6">
    <source>
        <dbReference type="ARBA" id="ARBA00022614"/>
    </source>
</evidence>
<dbReference type="Pfam" id="PF00560">
    <property type="entry name" value="LRR_1"/>
    <property type="match status" value="5"/>
</dbReference>
<evidence type="ECO:0000256" key="10">
    <source>
        <dbReference type="ARBA" id="ARBA00022737"/>
    </source>
</evidence>
<evidence type="ECO:0000256" key="15">
    <source>
        <dbReference type="ARBA" id="ARBA00023136"/>
    </source>
</evidence>
<dbReference type="GO" id="GO:0051707">
    <property type="term" value="P:response to other organism"/>
    <property type="evidence" value="ECO:0007669"/>
    <property type="project" value="UniProtKB-ARBA"/>
</dbReference>
<evidence type="ECO:0000256" key="12">
    <source>
        <dbReference type="ARBA" id="ARBA00022777"/>
    </source>
</evidence>
<dbReference type="Gene3D" id="3.30.200.20">
    <property type="entry name" value="Phosphorylase Kinase, domain 1"/>
    <property type="match status" value="1"/>
</dbReference>
<dbReference type="GO" id="GO:0005524">
    <property type="term" value="F:ATP binding"/>
    <property type="evidence" value="ECO:0007669"/>
    <property type="project" value="UniProtKB-UniRule"/>
</dbReference>
<dbReference type="InterPro" id="IPR032675">
    <property type="entry name" value="LRR_dom_sf"/>
</dbReference>
<dbReference type="InterPro" id="IPR011009">
    <property type="entry name" value="Kinase-like_dom_sf"/>
</dbReference>
<keyword evidence="23" id="KW-1185">Reference proteome</keyword>
<evidence type="ECO:0000256" key="8">
    <source>
        <dbReference type="ARBA" id="ARBA00022692"/>
    </source>
</evidence>
<evidence type="ECO:0000256" key="14">
    <source>
        <dbReference type="ARBA" id="ARBA00022989"/>
    </source>
</evidence>
<dbReference type="InterPro" id="IPR008271">
    <property type="entry name" value="Ser/Thr_kinase_AS"/>
</dbReference>
<accession>A0A835QE97</accession>
<dbReference type="GO" id="GO:0006952">
    <property type="term" value="P:defense response"/>
    <property type="evidence" value="ECO:0007669"/>
    <property type="project" value="UniProtKB-ARBA"/>
</dbReference>
<evidence type="ECO:0000256" key="1">
    <source>
        <dbReference type="ARBA" id="ARBA00004251"/>
    </source>
</evidence>
<dbReference type="SUPFAM" id="SSF52058">
    <property type="entry name" value="L domain-like"/>
    <property type="match status" value="2"/>
</dbReference>
<dbReference type="PROSITE" id="PS51450">
    <property type="entry name" value="LRR"/>
    <property type="match status" value="1"/>
</dbReference>
<evidence type="ECO:0000256" key="13">
    <source>
        <dbReference type="ARBA" id="ARBA00022840"/>
    </source>
</evidence>
<dbReference type="FunFam" id="3.80.10.10:FF:000453">
    <property type="entry name" value="Leucine-rich receptor-like protein kinase family protein"/>
    <property type="match status" value="1"/>
</dbReference>
<evidence type="ECO:0000256" key="9">
    <source>
        <dbReference type="ARBA" id="ARBA00022729"/>
    </source>
</evidence>
<keyword evidence="6" id="KW-0433">Leucine-rich repeat</keyword>
<protein>
    <recommendedName>
        <fullName evidence="3">non-specific serine/threonine protein kinase</fullName>
        <ecNumber evidence="3">2.7.11.1</ecNumber>
    </recommendedName>
</protein>
<dbReference type="AlphaFoldDB" id="A0A835QE97"/>
<dbReference type="SMART" id="SM00369">
    <property type="entry name" value="LRR_TYP"/>
    <property type="match status" value="6"/>
</dbReference>
<dbReference type="GO" id="GO:0005886">
    <property type="term" value="C:plasma membrane"/>
    <property type="evidence" value="ECO:0007669"/>
    <property type="project" value="UniProtKB-SubCell"/>
</dbReference>
<keyword evidence="8" id="KW-0812">Transmembrane</keyword>
<evidence type="ECO:0000256" key="16">
    <source>
        <dbReference type="ARBA" id="ARBA00023170"/>
    </source>
</evidence>
<evidence type="ECO:0000313" key="22">
    <source>
        <dbReference type="EMBL" id="KAG0467223.1"/>
    </source>
</evidence>
<evidence type="ECO:0000256" key="19">
    <source>
        <dbReference type="SAM" id="MobiDB-lite"/>
    </source>
</evidence>
<feature type="domain" description="Protein kinase" evidence="21">
    <location>
        <begin position="630"/>
        <end position="911"/>
    </location>
</feature>
<evidence type="ECO:0000256" key="5">
    <source>
        <dbReference type="ARBA" id="ARBA00022527"/>
    </source>
</evidence>
<evidence type="ECO:0000256" key="20">
    <source>
        <dbReference type="SAM" id="SignalP"/>
    </source>
</evidence>
<keyword evidence="14" id="KW-1133">Transmembrane helix</keyword>
<evidence type="ECO:0000256" key="17">
    <source>
        <dbReference type="ARBA" id="ARBA00023180"/>
    </source>
</evidence>
<dbReference type="EC" id="2.7.11.1" evidence="3"/>
<dbReference type="FunFam" id="3.80.10.10:FF:000215">
    <property type="entry name" value="Receptor-like protein kinase HSL1"/>
    <property type="match status" value="1"/>
</dbReference>
<keyword evidence="13 18" id="KW-0067">ATP-binding</keyword>
<evidence type="ECO:0000259" key="21">
    <source>
        <dbReference type="PROSITE" id="PS50011"/>
    </source>
</evidence>
<feature type="compositionally biased region" description="Basic and acidic residues" evidence="19">
    <location>
        <begin position="922"/>
        <end position="937"/>
    </location>
</feature>
<dbReference type="InterPro" id="IPR017441">
    <property type="entry name" value="Protein_kinase_ATP_BS"/>
</dbReference>
<reference evidence="22 23" key="1">
    <citation type="journal article" date="2020" name="Nat. Food">
        <title>A phased Vanilla planifolia genome enables genetic improvement of flavour and production.</title>
        <authorList>
            <person name="Hasing T."/>
            <person name="Tang H."/>
            <person name="Brym M."/>
            <person name="Khazi F."/>
            <person name="Huang T."/>
            <person name="Chambers A.H."/>
        </authorList>
    </citation>
    <scope>NUCLEOTIDE SEQUENCE [LARGE SCALE GENOMIC DNA]</scope>
    <source>
        <tissue evidence="22">Leaf</tissue>
    </source>
</reference>
<keyword evidence="17" id="KW-0325">Glycoprotein</keyword>
<evidence type="ECO:0000256" key="3">
    <source>
        <dbReference type="ARBA" id="ARBA00012513"/>
    </source>
</evidence>
<dbReference type="InterPro" id="IPR013210">
    <property type="entry name" value="LRR_N_plant-typ"/>
</dbReference>
<dbReference type="PANTHER" id="PTHR48056">
    <property type="entry name" value="LRR RECEPTOR-LIKE SERINE/THREONINE-PROTEIN KINASE-RELATED"/>
    <property type="match status" value="1"/>
</dbReference>
<dbReference type="EMBL" id="JADCNL010000009">
    <property type="protein sequence ID" value="KAG0467223.1"/>
    <property type="molecule type" value="Genomic_DNA"/>
</dbReference>
<dbReference type="Gene3D" id="1.10.510.10">
    <property type="entry name" value="Transferase(Phosphotransferase) domain 1"/>
    <property type="match status" value="1"/>
</dbReference>
<proteinExistence type="inferred from homology"/>
<keyword evidence="5" id="KW-0723">Serine/threonine-protein kinase</keyword>
<dbReference type="Proteomes" id="UP000636800">
    <property type="component" value="Unassembled WGS sequence"/>
</dbReference>
<dbReference type="Pfam" id="PF08263">
    <property type="entry name" value="LRRNT_2"/>
    <property type="match status" value="1"/>
</dbReference>
<feature type="signal peptide" evidence="20">
    <location>
        <begin position="1"/>
        <end position="20"/>
    </location>
</feature>
<keyword evidence="15" id="KW-0472">Membrane</keyword>
<evidence type="ECO:0000256" key="7">
    <source>
        <dbReference type="ARBA" id="ARBA00022679"/>
    </source>
</evidence>
<dbReference type="InterPro" id="IPR003591">
    <property type="entry name" value="Leu-rich_rpt_typical-subtyp"/>
</dbReference>
<dbReference type="GO" id="GO:0009791">
    <property type="term" value="P:post-embryonic development"/>
    <property type="evidence" value="ECO:0007669"/>
    <property type="project" value="UniProtKB-ARBA"/>
</dbReference>
<dbReference type="GO" id="GO:0004674">
    <property type="term" value="F:protein serine/threonine kinase activity"/>
    <property type="evidence" value="ECO:0007669"/>
    <property type="project" value="UniProtKB-KW"/>
</dbReference>
<dbReference type="FunFam" id="3.80.10.10:FF:000234">
    <property type="entry name" value="Probable inactive receptor kinase RLK902"/>
    <property type="match status" value="1"/>
</dbReference>
<keyword evidence="16" id="KW-0675">Receptor</keyword>
<sequence length="937" mass="102231">MPQLLLWFLFITFLTGAAVAAPGDEVSILLEFKNSLQVPSASSAVFQSWSTAVASPCNFTGVVCDSGNSVASIELSRLGIYGSIRFSSLCRLPSLSKLSLGANKLSGELTADLLKCSRLLHLDLASNSFFGEVPNLSLLTSLRVLNLSKNDFSGNFPWSSLANLTNLQSLSLGDNSFDPSPFPLEVTMLTNLYWLYLSDCNLHGNIPQEIGNLTGLVNLEFSDNFLIGEIPQEITKLNKLWQLEFYNNSITGSLPVGFRNLSNLAFFDADTNYLSGNLSELAFLNKLVSLQLFFNGFSGEVPPEFGDFKYLVNLSLYSNRLSGPLPAKLGSWSDFNFIDVSTNFLTGPIPPDMCRMGKMVKLLILENQFSGEIPPSYANCSSLTRFRVSNNSLSGVVPAGLWGLPNVDIIDLDMNLFEGPISKEIGKAASLNQLYVSNNRFSGELPSELSEAFNLVNIDATSNKLYGRIPASIGMLKNLSSLSLEDNLISGEIPDSLGSCSALSSLSLASNSLSGPIPATIGYLQNLNSLNLSGNQLSGEIPTSLTALKLSSLDLSNNRLRGRVPAALSIDAFNESFLGNAALCGDGRFSSLKETQTASRGSPRFFSRESWDMKSFSVLTFDEQEIIEAIKQENLIGKGGSGTVYHVVLCSGNSVAVKHIGTPRRRGRLLTAAAPPRFLRRSSLGRSREFEAEVGTLSSIRHRNIVKLYCSITSEDSSLLVYEYLPNGSLWDRLHSTAGEKLGALDWDARYEIALGAARGLEYLHHGCERPILHRDVKSSNILLDEDLQPRIADFGPSKDPSPFDGEYAYTWKVNDKSDVYSFGVVLMELVTGRRPVDVEYGQDKDIVRWVAGRIRSRESVAGVVDRRIVAAEERAGAVLVLRISLLCTAEIPARRPSMRNVVKMLEDAGIHRPAPAASGDNKSKTVVDEKHTKLNP</sequence>
<dbReference type="PROSITE" id="PS00108">
    <property type="entry name" value="PROTEIN_KINASE_ST"/>
    <property type="match status" value="1"/>
</dbReference>
<name>A0A835QE97_VANPL</name>
<dbReference type="InterPro" id="IPR000719">
    <property type="entry name" value="Prot_kinase_dom"/>
</dbReference>